<dbReference type="Proteomes" id="UP000028006">
    <property type="component" value="Unassembled WGS sequence"/>
</dbReference>
<gene>
    <name evidence="1" type="ORF">GZ77_08675</name>
</gene>
<organism evidence="1 2">
    <name type="scientific">Endozoicomonas montiporae</name>
    <dbReference type="NCBI Taxonomy" id="1027273"/>
    <lineage>
        <taxon>Bacteria</taxon>
        <taxon>Pseudomonadati</taxon>
        <taxon>Pseudomonadota</taxon>
        <taxon>Gammaproteobacteria</taxon>
        <taxon>Oceanospirillales</taxon>
        <taxon>Endozoicomonadaceae</taxon>
        <taxon>Endozoicomonas</taxon>
    </lineage>
</organism>
<reference evidence="1 2" key="1">
    <citation type="submission" date="2014-06" db="EMBL/GenBank/DDBJ databases">
        <title>Whole Genome Sequences of Three Symbiotic Endozoicomonas Bacteria.</title>
        <authorList>
            <person name="Neave M.J."/>
            <person name="Apprill A."/>
            <person name="Voolstra C.R."/>
        </authorList>
    </citation>
    <scope>NUCLEOTIDE SEQUENCE [LARGE SCALE GENOMIC DNA]</scope>
    <source>
        <strain evidence="1 2">LMG 24815</strain>
    </source>
</reference>
<accession>A0A081N7K9</accession>
<dbReference type="AlphaFoldDB" id="A0A081N7K9"/>
<dbReference type="RefSeq" id="WP_034874279.1">
    <property type="nucleotide sequence ID" value="NZ_JOKG01000002.1"/>
</dbReference>
<dbReference type="EMBL" id="JOKG01000002">
    <property type="protein sequence ID" value="KEQ14432.1"/>
    <property type="molecule type" value="Genomic_DNA"/>
</dbReference>
<proteinExistence type="predicted"/>
<comment type="caution">
    <text evidence="1">The sequence shown here is derived from an EMBL/GenBank/DDBJ whole genome shotgun (WGS) entry which is preliminary data.</text>
</comment>
<sequence length="494" mass="57570">MTYRIRNYFIFSILVATLSTWAGLAFPAESKYSLTHFLKATDPVKLPASEAWKEKAETIADNIHSANWDAPLLRSPEGFEALRYAYEHKWVDINEFLDTQDWLQIQADFAAPETTAFQTLVDKGLLPVRVPAVSVKRIFYTDVAVGKRPNILKSRDTPGAEQFGWLTEVVIDNGIFWDFEAVKLRSQMDDQLGDPEKSRTQIQRKVRQAFIFWYRSLHNASPELSHLSPNGQGGMQILLTSVPFQLEHIRRTHWYALDFAPLYGQLDWNDLIAMRVEDVNPGTIYHPDVATNFFYPHHYYGGASVFLRHDLYHHKALSRLSNNDRRFLAWLHQQEEGILKRMDQAMVAFDGEAREAEYNETDMPLATKMADICHVDQEKLLSGFDYRRYPLTDYWAEPGKHRTLFPGEFADMFHFSTFNTKFSEFMSAYDKRWSDGFVNWKKTLRIILKNQCEDAGYFFKSSFNLYHALLEEMLTKNRDYIYSEFGISVDEMLP</sequence>
<name>A0A081N7K9_9GAMM</name>
<evidence type="ECO:0000313" key="1">
    <source>
        <dbReference type="EMBL" id="KEQ14432.1"/>
    </source>
</evidence>
<evidence type="ECO:0000313" key="2">
    <source>
        <dbReference type="Proteomes" id="UP000028006"/>
    </source>
</evidence>
<protein>
    <submittedName>
        <fullName evidence="1">Uncharacterized protein</fullName>
    </submittedName>
</protein>
<keyword evidence="2" id="KW-1185">Reference proteome</keyword>